<sequence>MAQFSMDIDKWKAKYPFLKNAWASYEEFEKHVEEDDDPQLFYWSTCNYIVKTTVNNNSKYFDFCKKLTRNLGAYSTDQRIINSSFERCKNINSWLNYLIRKYNISNDFIQKCFDKSKPLEGARDKNNICTYYPYEKDINEEDMLKITIFVDNISTILDILKDKTHEHNCLGRKFLYECSNIYKKINKDYCSKGESSDTENICSKLDDFRTNYNAFIPSISDIPEKIKSLNAEVVEFTDVCSSNESEKKLASDGVHRTGSSGTSSTTTALGTVAGITPAGRWMNFGLRGGRRGINNNLYGDEGNEMLFDGNVHSEFNSYNIGYEAA</sequence>
<accession>A0A1G4EED1</accession>
<gene>
    <name evidence="1" type="ORF">PVC01_000048800</name>
</gene>
<evidence type="ECO:0008006" key="3">
    <source>
        <dbReference type="Google" id="ProtNLM"/>
    </source>
</evidence>
<dbReference type="VEuPathDB" id="PlasmoDB:PVW1_100021000"/>
<evidence type="ECO:0000313" key="2">
    <source>
        <dbReference type="Proteomes" id="UP000305196"/>
    </source>
</evidence>
<organism evidence="1 2">
    <name type="scientific">Plasmodium vivax</name>
    <name type="common">malaria parasite P. vivax</name>
    <dbReference type="NCBI Taxonomy" id="5855"/>
    <lineage>
        <taxon>Eukaryota</taxon>
        <taxon>Sar</taxon>
        <taxon>Alveolata</taxon>
        <taxon>Apicomplexa</taxon>
        <taxon>Aconoidasida</taxon>
        <taxon>Haemosporida</taxon>
        <taxon>Plasmodiidae</taxon>
        <taxon>Plasmodium</taxon>
        <taxon>Plasmodium (Plasmodium)</taxon>
    </lineage>
</organism>
<name>A0A1G4EED1_PLAVI</name>
<dbReference type="VEuPathDB" id="PlasmoDB:PVP01_1001100"/>
<protein>
    <recommendedName>
        <fullName evidence="3">VIR protein</fullName>
    </recommendedName>
</protein>
<dbReference type="AlphaFoldDB" id="A0A1G4EED1"/>
<reference evidence="1 2" key="1">
    <citation type="submission" date="2016-07" db="EMBL/GenBank/DDBJ databases">
        <authorList>
            <consortium name="Pathogen Informatics"/>
        </authorList>
    </citation>
    <scope>NUCLEOTIDE SEQUENCE [LARGE SCALE GENOMIC DNA]</scope>
</reference>
<dbReference type="VEuPathDB" id="PlasmoDB:PVPAM_100005900"/>
<dbReference type="Proteomes" id="UP000305196">
    <property type="component" value="Unassembled WGS sequence"/>
</dbReference>
<evidence type="ECO:0000313" key="1">
    <source>
        <dbReference type="EMBL" id="SCA81926.1"/>
    </source>
</evidence>
<proteinExistence type="predicted"/>
<dbReference type="EMBL" id="FLYI01000222">
    <property type="protein sequence ID" value="SCA81926.1"/>
    <property type="molecule type" value="Genomic_DNA"/>
</dbReference>